<evidence type="ECO:0000256" key="3">
    <source>
        <dbReference type="ARBA" id="ARBA00022692"/>
    </source>
</evidence>
<feature type="transmembrane region" description="Helical" evidence="6">
    <location>
        <begin position="73"/>
        <end position="94"/>
    </location>
</feature>
<dbReference type="AlphaFoldDB" id="A0A8D2IT06"/>
<organism evidence="7 8">
    <name type="scientific">Varanus komodoensis</name>
    <name type="common">Komodo dragon</name>
    <dbReference type="NCBI Taxonomy" id="61221"/>
    <lineage>
        <taxon>Eukaryota</taxon>
        <taxon>Metazoa</taxon>
        <taxon>Chordata</taxon>
        <taxon>Craniata</taxon>
        <taxon>Vertebrata</taxon>
        <taxon>Euteleostomi</taxon>
        <taxon>Lepidosauria</taxon>
        <taxon>Squamata</taxon>
        <taxon>Bifurcata</taxon>
        <taxon>Unidentata</taxon>
        <taxon>Episquamata</taxon>
        <taxon>Toxicofera</taxon>
        <taxon>Anguimorpha</taxon>
        <taxon>Paleoanguimorpha</taxon>
        <taxon>Varanoidea</taxon>
        <taxon>Varanidae</taxon>
        <taxon>Varanus</taxon>
    </lineage>
</organism>
<keyword evidence="3 6" id="KW-0812">Transmembrane</keyword>
<sequence>METMQLVSPSNANNLQTVQGISANFVQPPASIKSVQYVQYQGSPGNPPQQFPQLGALGKAVLRNAKPLGAIQIIIGLLHIIFAICLCFTVHFSYVHYSEIYSGIIFVASGSVSVSAKKHLNSNLVNCSVGMNIMSAIGALTGIILNVMLLALHSTLLLAGYNHLQQDMYDPAYKSMYFSENLLYGFIITFLLLKLVQFCTVVLVAHFGCRTNCCIDDVAIAYVPCTSTGGHLSPTEDCPAHLTYVKVVPYLEVL</sequence>
<dbReference type="KEGG" id="vko:123021159"/>
<dbReference type="RefSeq" id="XP_044281599.1">
    <property type="nucleotide sequence ID" value="XM_044425664.1"/>
</dbReference>
<evidence type="ECO:0000256" key="6">
    <source>
        <dbReference type="SAM" id="Phobius"/>
    </source>
</evidence>
<keyword evidence="4 6" id="KW-1133">Transmembrane helix</keyword>
<dbReference type="InterPro" id="IPR007237">
    <property type="entry name" value="CD20-like"/>
</dbReference>
<keyword evidence="5 6" id="KW-0472">Membrane</keyword>
<comment type="similarity">
    <text evidence="2">Belongs to the MS4A family.</text>
</comment>
<proteinExistence type="inferred from homology"/>
<dbReference type="GeneID" id="123021159"/>
<evidence type="ECO:0000313" key="8">
    <source>
        <dbReference type="Proteomes" id="UP000694545"/>
    </source>
</evidence>
<name>A0A8D2IT06_VARKO</name>
<comment type="subcellular location">
    <subcellularLocation>
        <location evidence="1">Membrane</location>
        <topology evidence="1">Multi-pass membrane protein</topology>
    </subcellularLocation>
</comment>
<feature type="transmembrane region" description="Helical" evidence="6">
    <location>
        <begin position="137"/>
        <end position="161"/>
    </location>
</feature>
<dbReference type="PANTHER" id="PTHR23320">
    <property type="entry name" value="MEMBRANE-SPANNING 4-DOMAINS SUBFAMILY A MS4A -RELATED"/>
    <property type="match status" value="1"/>
</dbReference>
<evidence type="ECO:0000256" key="2">
    <source>
        <dbReference type="ARBA" id="ARBA00009565"/>
    </source>
</evidence>
<feature type="transmembrane region" description="Helical" evidence="6">
    <location>
        <begin position="100"/>
        <end position="116"/>
    </location>
</feature>
<protein>
    <submittedName>
        <fullName evidence="7">Uncharacterized protein</fullName>
    </submittedName>
</protein>
<evidence type="ECO:0000256" key="5">
    <source>
        <dbReference type="ARBA" id="ARBA00023136"/>
    </source>
</evidence>
<evidence type="ECO:0000313" key="7">
    <source>
        <dbReference type="Ensembl" id="ENSVKKP00000003153.1"/>
    </source>
</evidence>
<dbReference type="Ensembl" id="ENSVKKT00000003242.1">
    <property type="protein sequence ID" value="ENSVKKP00000003153.1"/>
    <property type="gene ID" value="ENSVKKG00000002434.1"/>
</dbReference>
<dbReference type="GO" id="GO:0007166">
    <property type="term" value="P:cell surface receptor signaling pathway"/>
    <property type="evidence" value="ECO:0007669"/>
    <property type="project" value="TreeGrafter"/>
</dbReference>
<dbReference type="Proteomes" id="UP000694545">
    <property type="component" value="Unplaced"/>
</dbReference>
<keyword evidence="8" id="KW-1185">Reference proteome</keyword>
<dbReference type="OrthoDB" id="10071849at2759"/>
<dbReference type="PANTHER" id="PTHR23320:SF155">
    <property type="entry name" value="MEMBRANE-SPANNING 4-DOMAINS SUBFAMILY A MEMBER 8"/>
    <property type="match status" value="1"/>
</dbReference>
<evidence type="ECO:0000256" key="4">
    <source>
        <dbReference type="ARBA" id="ARBA00022989"/>
    </source>
</evidence>
<reference evidence="7" key="2">
    <citation type="submission" date="2025-09" db="UniProtKB">
        <authorList>
            <consortium name="Ensembl"/>
        </authorList>
    </citation>
    <scope>IDENTIFICATION</scope>
</reference>
<evidence type="ECO:0000256" key="1">
    <source>
        <dbReference type="ARBA" id="ARBA00004141"/>
    </source>
</evidence>
<dbReference type="GO" id="GO:0005886">
    <property type="term" value="C:plasma membrane"/>
    <property type="evidence" value="ECO:0007669"/>
    <property type="project" value="TreeGrafter"/>
</dbReference>
<accession>A0A8D2IT06</accession>
<feature type="transmembrane region" description="Helical" evidence="6">
    <location>
        <begin position="181"/>
        <end position="205"/>
    </location>
</feature>
<dbReference type="InterPro" id="IPR030417">
    <property type="entry name" value="MS4A"/>
</dbReference>
<dbReference type="OMA" id="CSSRGMQ"/>
<gene>
    <name evidence="7" type="primary">LOC123021159</name>
</gene>
<reference evidence="7" key="1">
    <citation type="submission" date="2025-08" db="UniProtKB">
        <authorList>
            <consortium name="Ensembl"/>
        </authorList>
    </citation>
    <scope>IDENTIFICATION</scope>
</reference>
<dbReference type="Pfam" id="PF04103">
    <property type="entry name" value="CD20"/>
    <property type="match status" value="1"/>
</dbReference>